<feature type="transmembrane region" description="Helical" evidence="7">
    <location>
        <begin position="370"/>
        <end position="392"/>
    </location>
</feature>
<dbReference type="InterPro" id="IPR020846">
    <property type="entry name" value="MFS_dom"/>
</dbReference>
<feature type="transmembrane region" description="Helical" evidence="7">
    <location>
        <begin position="73"/>
        <end position="92"/>
    </location>
</feature>
<name>A0A916W9Q2_9HYPH</name>
<dbReference type="PANTHER" id="PTHR23517:SF13">
    <property type="entry name" value="MAJOR FACILITATOR SUPERFAMILY MFS_1"/>
    <property type="match status" value="1"/>
</dbReference>
<keyword evidence="5 7" id="KW-1133">Transmembrane helix</keyword>
<dbReference type="GO" id="GO:0022857">
    <property type="term" value="F:transmembrane transporter activity"/>
    <property type="evidence" value="ECO:0007669"/>
    <property type="project" value="InterPro"/>
</dbReference>
<dbReference type="RefSeq" id="WP_188722486.1">
    <property type="nucleotide sequence ID" value="NZ_BMIF01000014.1"/>
</dbReference>
<organism evidence="9 10">
    <name type="scientific">Nitratireductor aestuarii</name>
    <dbReference type="NCBI Taxonomy" id="1735103"/>
    <lineage>
        <taxon>Bacteria</taxon>
        <taxon>Pseudomonadati</taxon>
        <taxon>Pseudomonadota</taxon>
        <taxon>Alphaproteobacteria</taxon>
        <taxon>Hyphomicrobiales</taxon>
        <taxon>Phyllobacteriaceae</taxon>
        <taxon>Nitratireductor</taxon>
    </lineage>
</organism>
<dbReference type="Gene3D" id="1.20.1250.20">
    <property type="entry name" value="MFS general substrate transporter like domains"/>
    <property type="match status" value="1"/>
</dbReference>
<accession>A0A916W9Q2</accession>
<feature type="transmembrane region" description="Helical" evidence="7">
    <location>
        <begin position="98"/>
        <end position="119"/>
    </location>
</feature>
<feature type="transmembrane region" description="Helical" evidence="7">
    <location>
        <begin position="336"/>
        <end position="358"/>
    </location>
</feature>
<evidence type="ECO:0000256" key="4">
    <source>
        <dbReference type="ARBA" id="ARBA00022692"/>
    </source>
</evidence>
<feature type="transmembrane region" description="Helical" evidence="7">
    <location>
        <begin position="246"/>
        <end position="270"/>
    </location>
</feature>
<dbReference type="PANTHER" id="PTHR23517">
    <property type="entry name" value="RESISTANCE PROTEIN MDTM, PUTATIVE-RELATED-RELATED"/>
    <property type="match status" value="1"/>
</dbReference>
<dbReference type="SUPFAM" id="SSF103473">
    <property type="entry name" value="MFS general substrate transporter"/>
    <property type="match status" value="1"/>
</dbReference>
<evidence type="ECO:0000256" key="1">
    <source>
        <dbReference type="ARBA" id="ARBA00004651"/>
    </source>
</evidence>
<keyword evidence="10" id="KW-1185">Reference proteome</keyword>
<feature type="transmembrane region" description="Helical" evidence="7">
    <location>
        <begin position="7"/>
        <end position="32"/>
    </location>
</feature>
<feature type="transmembrane region" description="Helical" evidence="7">
    <location>
        <begin position="163"/>
        <end position="183"/>
    </location>
</feature>
<dbReference type="InterPro" id="IPR011701">
    <property type="entry name" value="MFS"/>
</dbReference>
<evidence type="ECO:0000256" key="5">
    <source>
        <dbReference type="ARBA" id="ARBA00022989"/>
    </source>
</evidence>
<reference evidence="9" key="2">
    <citation type="submission" date="2020-09" db="EMBL/GenBank/DDBJ databases">
        <authorList>
            <person name="Sun Q."/>
            <person name="Zhou Y."/>
        </authorList>
    </citation>
    <scope>NUCLEOTIDE SEQUENCE</scope>
    <source>
        <strain evidence="9">CGMCC 1.15320</strain>
    </source>
</reference>
<reference evidence="9" key="1">
    <citation type="journal article" date="2014" name="Int. J. Syst. Evol. Microbiol.">
        <title>Complete genome sequence of Corynebacterium casei LMG S-19264T (=DSM 44701T), isolated from a smear-ripened cheese.</title>
        <authorList>
            <consortium name="US DOE Joint Genome Institute (JGI-PGF)"/>
            <person name="Walter F."/>
            <person name="Albersmeier A."/>
            <person name="Kalinowski J."/>
            <person name="Ruckert C."/>
        </authorList>
    </citation>
    <scope>NUCLEOTIDE SEQUENCE</scope>
    <source>
        <strain evidence="9">CGMCC 1.15320</strain>
    </source>
</reference>
<feature type="transmembrane region" description="Helical" evidence="7">
    <location>
        <begin position="303"/>
        <end position="324"/>
    </location>
</feature>
<evidence type="ECO:0000256" key="3">
    <source>
        <dbReference type="ARBA" id="ARBA00022475"/>
    </source>
</evidence>
<comment type="subcellular location">
    <subcellularLocation>
        <location evidence="1">Cell membrane</location>
        <topology evidence="1">Multi-pass membrane protein</topology>
    </subcellularLocation>
</comment>
<dbReference type="PROSITE" id="PS50850">
    <property type="entry name" value="MFS"/>
    <property type="match status" value="1"/>
</dbReference>
<dbReference type="InterPro" id="IPR036259">
    <property type="entry name" value="MFS_trans_sf"/>
</dbReference>
<dbReference type="Proteomes" id="UP000636264">
    <property type="component" value="Unassembled WGS sequence"/>
</dbReference>
<keyword evidence="6 7" id="KW-0472">Membrane</keyword>
<evidence type="ECO:0000256" key="6">
    <source>
        <dbReference type="ARBA" id="ARBA00023136"/>
    </source>
</evidence>
<evidence type="ECO:0000256" key="2">
    <source>
        <dbReference type="ARBA" id="ARBA00022448"/>
    </source>
</evidence>
<feature type="transmembrane region" description="Helical" evidence="7">
    <location>
        <begin position="44"/>
        <end position="61"/>
    </location>
</feature>
<evidence type="ECO:0000256" key="7">
    <source>
        <dbReference type="SAM" id="Phobius"/>
    </source>
</evidence>
<feature type="transmembrane region" description="Helical" evidence="7">
    <location>
        <begin position="213"/>
        <end position="234"/>
    </location>
</feature>
<evidence type="ECO:0000313" key="10">
    <source>
        <dbReference type="Proteomes" id="UP000636264"/>
    </source>
</evidence>
<protein>
    <submittedName>
        <fullName evidence="9">MFS transporter</fullName>
    </submittedName>
</protein>
<dbReference type="EMBL" id="BMIF01000014">
    <property type="protein sequence ID" value="GGA78618.1"/>
    <property type="molecule type" value="Genomic_DNA"/>
</dbReference>
<dbReference type="Pfam" id="PF07690">
    <property type="entry name" value="MFS_1"/>
    <property type="match status" value="1"/>
</dbReference>
<dbReference type="InterPro" id="IPR050171">
    <property type="entry name" value="MFS_Transporters"/>
</dbReference>
<dbReference type="AlphaFoldDB" id="A0A916W9Q2"/>
<keyword evidence="3" id="KW-1003">Cell membrane</keyword>
<feature type="transmembrane region" description="Helical" evidence="7">
    <location>
        <begin position="131"/>
        <end position="157"/>
    </location>
</feature>
<feature type="transmembrane region" description="Helical" evidence="7">
    <location>
        <begin position="277"/>
        <end position="297"/>
    </location>
</feature>
<feature type="domain" description="Major facilitator superfamily (MFS) profile" evidence="8">
    <location>
        <begin position="7"/>
        <end position="398"/>
    </location>
</feature>
<comment type="caution">
    <text evidence="9">The sequence shown here is derived from an EMBL/GenBank/DDBJ whole genome shotgun (WGS) entry which is preliminary data.</text>
</comment>
<gene>
    <name evidence="9" type="ORF">GCM10011385_35930</name>
</gene>
<proteinExistence type="predicted"/>
<dbReference type="GO" id="GO:0005886">
    <property type="term" value="C:plasma membrane"/>
    <property type="evidence" value="ECO:0007669"/>
    <property type="project" value="UniProtKB-SubCell"/>
</dbReference>
<sequence length="398" mass="42123">MNRLFSPAFWVGFTMVVGMMGTALITPLYGIYRNAWNLRPSDITLTYVVYMLGALFGLLALGRLPDKLSHRLLLIGAIATSTLGTLLSMLASGLSTFLVARFLVGVAASLITIAGATALRDTVSETRKPKVPLILSLIFAAGFGVGPLIGGAIGQFAGNPLVIAFWPSLACGAIALFGLIMFFPERDRATGRVALQAGDFIPRLTLPEPGRRLWFVLNCGAPLMGFTAFGFYASMSPLFVEATLHMTGPIVSGTSFAAFLVLSALLQLVIQRFDPGVTIPAGFVALALSYASVMINLDLNSPLIFAAGVVLTAFGHGCVVLGSMQRLTRGASSHNLSALTSTYMVVGYLSSVMGSLGLGWLANHLGVGRAVFVFGGVVIAICMVLTALTILFRRVYER</sequence>
<keyword evidence="2" id="KW-0813">Transport</keyword>
<evidence type="ECO:0000313" key="9">
    <source>
        <dbReference type="EMBL" id="GGA78618.1"/>
    </source>
</evidence>
<evidence type="ECO:0000259" key="8">
    <source>
        <dbReference type="PROSITE" id="PS50850"/>
    </source>
</evidence>
<keyword evidence="4 7" id="KW-0812">Transmembrane</keyword>